<dbReference type="Proteomes" id="UP000293874">
    <property type="component" value="Unassembled WGS sequence"/>
</dbReference>
<reference evidence="4 5" key="1">
    <citation type="submission" date="2019-02" db="EMBL/GenBank/DDBJ databases">
        <title>Genomic Encyclopedia of Type Strains, Phase IV (KMG-IV): sequencing the most valuable type-strain genomes for metagenomic binning, comparative biology and taxonomic classification.</title>
        <authorList>
            <person name="Goeker M."/>
        </authorList>
    </citation>
    <scope>NUCLEOTIDE SEQUENCE [LARGE SCALE GENOMIC DNA]</scope>
    <source>
        <strain evidence="4 5">DSM 18116</strain>
    </source>
</reference>
<dbReference type="EMBL" id="SGXA01000002">
    <property type="protein sequence ID" value="RZS71712.1"/>
    <property type="molecule type" value="Genomic_DNA"/>
</dbReference>
<dbReference type="Pfam" id="PF13432">
    <property type="entry name" value="TPR_16"/>
    <property type="match status" value="1"/>
</dbReference>
<keyword evidence="5" id="KW-1185">Reference proteome</keyword>
<dbReference type="PROSITE" id="PS50005">
    <property type="entry name" value="TPR"/>
    <property type="match status" value="1"/>
</dbReference>
<keyword evidence="3" id="KW-0732">Signal</keyword>
<evidence type="ECO:0000256" key="3">
    <source>
        <dbReference type="SAM" id="SignalP"/>
    </source>
</evidence>
<gene>
    <name evidence="4" type="ORF">EV199_3620</name>
</gene>
<dbReference type="PANTHER" id="PTHR45588:SF1">
    <property type="entry name" value="WW DOMAIN-CONTAINING PROTEIN"/>
    <property type="match status" value="1"/>
</dbReference>
<evidence type="ECO:0000256" key="2">
    <source>
        <dbReference type="SAM" id="Coils"/>
    </source>
</evidence>
<dbReference type="Gene3D" id="1.25.40.10">
    <property type="entry name" value="Tetratricopeptide repeat domain"/>
    <property type="match status" value="2"/>
</dbReference>
<feature type="repeat" description="TPR" evidence="1">
    <location>
        <begin position="477"/>
        <end position="510"/>
    </location>
</feature>
<keyword evidence="2" id="KW-0175">Coiled coil</keyword>
<feature type="signal peptide" evidence="3">
    <location>
        <begin position="1"/>
        <end position="21"/>
    </location>
</feature>
<organism evidence="4 5">
    <name type="scientific">Pseudobacter ginsenosidimutans</name>
    <dbReference type="NCBI Taxonomy" id="661488"/>
    <lineage>
        <taxon>Bacteria</taxon>
        <taxon>Pseudomonadati</taxon>
        <taxon>Bacteroidota</taxon>
        <taxon>Chitinophagia</taxon>
        <taxon>Chitinophagales</taxon>
        <taxon>Chitinophagaceae</taxon>
        <taxon>Pseudobacter</taxon>
    </lineage>
</organism>
<evidence type="ECO:0000313" key="5">
    <source>
        <dbReference type="Proteomes" id="UP000293874"/>
    </source>
</evidence>
<dbReference type="InterPro" id="IPR011990">
    <property type="entry name" value="TPR-like_helical_dom_sf"/>
</dbReference>
<evidence type="ECO:0000313" key="4">
    <source>
        <dbReference type="EMBL" id="RZS71712.1"/>
    </source>
</evidence>
<comment type="caution">
    <text evidence="4">The sequence shown here is derived from an EMBL/GenBank/DDBJ whole genome shotgun (WGS) entry which is preliminary data.</text>
</comment>
<keyword evidence="1" id="KW-0802">TPR repeat</keyword>
<protein>
    <submittedName>
        <fullName evidence="4">Tetratricopeptide repeat protein</fullName>
    </submittedName>
</protein>
<sequence length="562" mass="62584">MKLKMNFSQSLVLLFCLLLFACKESRKAPSRASIDALNLKKGQLITCGPSQQLGTLHFAIDAPAATQSSFMLGLKLLHSFEYDEAEKVFAGIIDQNPDCAMAYWGVAMSNFHPLWAPPSKAELQKGSAAIAIARGLKPASKKESSYIEAIASFYDRWQQTDHKTRCLRFEKAMEDLHEKDSSDMEATVLYALALDAAANPSDKNFKKQKKAGELLQSLAPGAPDHPGIAHYLIHTYDVPELASLALPAARKYASIAPSSAHALHMPSHIFTRLGLWDEAVQSNIASVSSAQCYAQQNGMKHWDEELHGLDYLMYAYLQKGDTYNAKKQLDYLLSIHETSPANFKVAYSFAAIPARYYLESRNWKEAARLPFPVANFSWDDFLWQKAIIHFARVMGAVHTGQTKISTEEIQELKRIRDTLAEQGDTYKAQQVSVQLAAGEAWAKLRSGKKGEALQLMQLAAKMEDSTEKHPVTPAEVLPAKELLGDMLMELKDYQAALEAYEQNLKRHPNRFNALLGAAQAASKTGEKSKAIDYYHRLISIAVTNSPKPELQLAKQSLEEMEK</sequence>
<feature type="coiled-coil region" evidence="2">
    <location>
        <begin position="483"/>
        <end position="510"/>
    </location>
</feature>
<dbReference type="PROSITE" id="PS51257">
    <property type="entry name" value="PROKAR_LIPOPROTEIN"/>
    <property type="match status" value="1"/>
</dbReference>
<feature type="chain" id="PRO_5020821793" evidence="3">
    <location>
        <begin position="22"/>
        <end position="562"/>
    </location>
</feature>
<evidence type="ECO:0000256" key="1">
    <source>
        <dbReference type="PROSITE-ProRule" id="PRU00339"/>
    </source>
</evidence>
<dbReference type="AlphaFoldDB" id="A0A4Q7MSD3"/>
<proteinExistence type="predicted"/>
<dbReference type="PANTHER" id="PTHR45588">
    <property type="entry name" value="TPR DOMAIN-CONTAINING PROTEIN"/>
    <property type="match status" value="1"/>
</dbReference>
<dbReference type="RefSeq" id="WP_130542187.1">
    <property type="nucleotide sequence ID" value="NZ_CP042431.1"/>
</dbReference>
<dbReference type="InterPro" id="IPR019734">
    <property type="entry name" value="TPR_rpt"/>
</dbReference>
<dbReference type="OrthoDB" id="9778494at2"/>
<dbReference type="SMART" id="SM00028">
    <property type="entry name" value="TPR"/>
    <property type="match status" value="3"/>
</dbReference>
<accession>A0A4Q7MSD3</accession>
<dbReference type="SUPFAM" id="SSF48452">
    <property type="entry name" value="TPR-like"/>
    <property type="match status" value="1"/>
</dbReference>
<name>A0A4Q7MSD3_9BACT</name>